<dbReference type="InterPro" id="IPR044855">
    <property type="entry name" value="CoA-Trfase_III_dom3_sf"/>
</dbReference>
<accession>A0A4R6PJM9</accession>
<dbReference type="RefSeq" id="WP_067488616.1">
    <property type="nucleotide sequence ID" value="NZ_SNXK01000004.1"/>
</dbReference>
<dbReference type="AlphaFoldDB" id="A0A4R6PJM9"/>
<dbReference type="GO" id="GO:0003824">
    <property type="term" value="F:catalytic activity"/>
    <property type="evidence" value="ECO:0007669"/>
    <property type="project" value="InterPro"/>
</dbReference>
<evidence type="ECO:0000313" key="2">
    <source>
        <dbReference type="EMBL" id="TDP37813.1"/>
    </source>
</evidence>
<dbReference type="InterPro" id="IPR003673">
    <property type="entry name" value="CoA-Trfase_fam_III"/>
</dbReference>
<dbReference type="Gene3D" id="3.40.50.10540">
    <property type="entry name" value="Crotonobetainyl-coa:carnitine coa-transferase, domain 1"/>
    <property type="match status" value="1"/>
</dbReference>
<dbReference type="EMBL" id="SNXK01000004">
    <property type="protein sequence ID" value="TDP37813.1"/>
    <property type="molecule type" value="Genomic_DNA"/>
</dbReference>
<dbReference type="SUPFAM" id="SSF89796">
    <property type="entry name" value="CoA-transferase family III (CaiB/BaiF)"/>
    <property type="match status" value="1"/>
</dbReference>
<evidence type="ECO:0000313" key="3">
    <source>
        <dbReference type="Proteomes" id="UP000295087"/>
    </source>
</evidence>
<gene>
    <name evidence="2" type="ORF">DFR75_104163</name>
</gene>
<dbReference type="InterPro" id="IPR023606">
    <property type="entry name" value="CoA-Trfase_III_dom_1_sf"/>
</dbReference>
<name>A0A4R6PJM9_NOCIG</name>
<protein>
    <submittedName>
        <fullName evidence="2">Alpha-methylacyl-CoA racemase</fullName>
    </submittedName>
</protein>
<feature type="region of interest" description="Disordered" evidence="1">
    <location>
        <begin position="337"/>
        <end position="386"/>
    </location>
</feature>
<dbReference type="InterPro" id="IPR050509">
    <property type="entry name" value="CoA-transferase_III"/>
</dbReference>
<dbReference type="Gene3D" id="3.30.1540.10">
    <property type="entry name" value="formyl-coa transferase, domain 3"/>
    <property type="match status" value="1"/>
</dbReference>
<sequence>MAERSGPLTGIRIVELGGVGPTPFAAMLLSDLGADVIRLDRPPGYDGGASVDAKFNLLNRGRRSAVFDLKKLAAVEAVLRLVGQAHVVLEGFRPGVAEKLGLGPEECMAVNPALVYGRMTGWGQHGPLARDPGHDLNYISLTGVLHAVGRAGEPPVIPLNLAGDFGGGSLYLALGVVSALLESRSSGRGQVVDAAMVDGSASLMTLFYGLFAAGYWSDERGVNRLDSGAPWYNVYETADGGWISVGANESRFWRNLLRIMGIDEAELPGQHDKAQWPAMRERFAAVFRTRTRDEWCALAAGQEACLTPVLSLTEAPSNSHLRARGTFVDVEGVVQPAPAPRFSRTPGAIQRPPAQPGEHTDEVLGDWGFSPDERTALRDQGAIGCS</sequence>
<dbReference type="PANTHER" id="PTHR48228">
    <property type="entry name" value="SUCCINYL-COA--D-CITRAMALATE COA-TRANSFERASE"/>
    <property type="match status" value="1"/>
</dbReference>
<keyword evidence="3" id="KW-1185">Reference proteome</keyword>
<dbReference type="Proteomes" id="UP000295087">
    <property type="component" value="Unassembled WGS sequence"/>
</dbReference>
<dbReference type="PANTHER" id="PTHR48228:SF5">
    <property type="entry name" value="ALPHA-METHYLACYL-COA RACEMASE"/>
    <property type="match status" value="1"/>
</dbReference>
<proteinExistence type="predicted"/>
<dbReference type="Pfam" id="PF02515">
    <property type="entry name" value="CoA_transf_3"/>
    <property type="match status" value="1"/>
</dbReference>
<evidence type="ECO:0000256" key="1">
    <source>
        <dbReference type="SAM" id="MobiDB-lite"/>
    </source>
</evidence>
<organism evidence="2 3">
    <name type="scientific">Nocardia ignorata</name>
    <dbReference type="NCBI Taxonomy" id="145285"/>
    <lineage>
        <taxon>Bacteria</taxon>
        <taxon>Bacillati</taxon>
        <taxon>Actinomycetota</taxon>
        <taxon>Actinomycetes</taxon>
        <taxon>Mycobacteriales</taxon>
        <taxon>Nocardiaceae</taxon>
        <taxon>Nocardia</taxon>
    </lineage>
</organism>
<comment type="caution">
    <text evidence="2">The sequence shown here is derived from an EMBL/GenBank/DDBJ whole genome shotgun (WGS) entry which is preliminary data.</text>
</comment>
<reference evidence="2 3" key="1">
    <citation type="submission" date="2019-03" db="EMBL/GenBank/DDBJ databases">
        <title>Genomic Encyclopedia of Type Strains, Phase IV (KMG-IV): sequencing the most valuable type-strain genomes for metagenomic binning, comparative biology and taxonomic classification.</title>
        <authorList>
            <person name="Goeker M."/>
        </authorList>
    </citation>
    <scope>NUCLEOTIDE SEQUENCE [LARGE SCALE GENOMIC DNA]</scope>
    <source>
        <strain evidence="2 3">DSM 44496</strain>
    </source>
</reference>